<organism evidence="14">
    <name type="scientific">Lotharella globosa</name>
    <dbReference type="NCBI Taxonomy" id="91324"/>
    <lineage>
        <taxon>Eukaryota</taxon>
        <taxon>Sar</taxon>
        <taxon>Rhizaria</taxon>
        <taxon>Cercozoa</taxon>
        <taxon>Chlorarachniophyceae</taxon>
        <taxon>Lotharella</taxon>
    </lineage>
</organism>
<protein>
    <recommendedName>
        <fullName evidence="10">Coatomer subunit delta</fullName>
    </recommendedName>
</protein>
<evidence type="ECO:0000256" key="9">
    <source>
        <dbReference type="ARBA" id="ARBA00023329"/>
    </source>
</evidence>
<dbReference type="InterPro" id="IPR036168">
    <property type="entry name" value="AP2_Mu_C_sf"/>
</dbReference>
<evidence type="ECO:0000256" key="8">
    <source>
        <dbReference type="ARBA" id="ARBA00023136"/>
    </source>
</evidence>
<evidence type="ECO:0000256" key="12">
    <source>
        <dbReference type="SAM" id="MobiDB-lite"/>
    </source>
</evidence>
<evidence type="ECO:0000256" key="4">
    <source>
        <dbReference type="ARBA" id="ARBA00022490"/>
    </source>
</evidence>
<dbReference type="PANTHER" id="PTHR10121">
    <property type="entry name" value="COATOMER SUBUNIT DELTA"/>
    <property type="match status" value="1"/>
</dbReference>
<dbReference type="AlphaFoldDB" id="A0A7S3YMR2"/>
<evidence type="ECO:0000256" key="2">
    <source>
        <dbReference type="ARBA" id="ARBA00011775"/>
    </source>
</evidence>
<evidence type="ECO:0000256" key="10">
    <source>
        <dbReference type="RuleBase" id="RU364018"/>
    </source>
</evidence>
<feature type="domain" description="MHD" evidence="13">
    <location>
        <begin position="279"/>
        <end position="520"/>
    </location>
</feature>
<dbReference type="GO" id="GO:0006890">
    <property type="term" value="P:retrograde vesicle-mediated transport, Golgi to endoplasmic reticulum"/>
    <property type="evidence" value="ECO:0007669"/>
    <property type="project" value="UniProtKB-UniRule"/>
</dbReference>
<evidence type="ECO:0000256" key="6">
    <source>
        <dbReference type="ARBA" id="ARBA00022927"/>
    </source>
</evidence>
<evidence type="ECO:0000313" key="14">
    <source>
        <dbReference type="EMBL" id="CAE0656516.1"/>
    </source>
</evidence>
<keyword evidence="3 10" id="KW-0813">Transport</keyword>
<dbReference type="FunFam" id="3.30.450.60:FF:000003">
    <property type="entry name" value="Coatomer subunit delta"/>
    <property type="match status" value="1"/>
</dbReference>
<evidence type="ECO:0000256" key="1">
    <source>
        <dbReference type="ARBA" id="ARBA00010516"/>
    </source>
</evidence>
<evidence type="ECO:0000256" key="11">
    <source>
        <dbReference type="RuleBase" id="RU366052"/>
    </source>
</evidence>
<dbReference type="CDD" id="cd14830">
    <property type="entry name" value="Delta_COP_N"/>
    <property type="match status" value="1"/>
</dbReference>
<keyword evidence="6 10" id="KW-0653">Protein transport</keyword>
<dbReference type="GO" id="GO:0000139">
    <property type="term" value="C:Golgi membrane"/>
    <property type="evidence" value="ECO:0007669"/>
    <property type="project" value="UniProtKB-SubCell"/>
</dbReference>
<dbReference type="CDD" id="cd09254">
    <property type="entry name" value="AP_delta-COPI_MHD"/>
    <property type="match status" value="1"/>
</dbReference>
<dbReference type="InterPro" id="IPR027059">
    <property type="entry name" value="Coatomer_dsu"/>
</dbReference>
<accession>A0A7S3YMR2</accession>
<comment type="subcellular location">
    <subcellularLocation>
        <location evidence="10 11">Cytoplasm</location>
    </subcellularLocation>
    <subcellularLocation>
        <location evidence="10 11">Cytoplasmic vesicle</location>
        <location evidence="10 11">COPI-coated vesicle membrane</location>
        <topology evidence="10 11">Peripheral membrane protein</topology>
        <orientation evidence="10 11">Cytoplasmic side</orientation>
    </subcellularLocation>
    <subcellularLocation>
        <location evidence="10 11">Golgi apparatus membrane</location>
        <topology evidence="10 11">Peripheral membrane protein</topology>
        <orientation evidence="10 11">Cytoplasmic side</orientation>
    </subcellularLocation>
</comment>
<keyword evidence="4 10" id="KW-0963">Cytoplasm</keyword>
<comment type="function">
    <text evidence="10">The coatomer is a cytosolic protein complex that binds to dilysine motifs and reversibly associates with Golgi non-clathrin-coated vesicles, which further mediate biosynthetic protein transport from the ER, via the Golgi up to the trans Golgi network. Coatomer complex is required for budding from Golgi membranes, and is essential for the retrograde Golgi-to-ER transport of dilysine-tagged proteins.</text>
</comment>
<dbReference type="EMBL" id="HBIV01010980">
    <property type="protein sequence ID" value="CAE0656516.1"/>
    <property type="molecule type" value="Transcribed_RNA"/>
</dbReference>
<gene>
    <name evidence="14" type="ORF">LGLO00237_LOCUS8212</name>
</gene>
<dbReference type="GO" id="GO:0030126">
    <property type="term" value="C:COPI vesicle coat"/>
    <property type="evidence" value="ECO:0007669"/>
    <property type="project" value="UniProtKB-UniRule"/>
</dbReference>
<dbReference type="PROSITE" id="PS51072">
    <property type="entry name" value="MHD"/>
    <property type="match status" value="1"/>
</dbReference>
<keyword evidence="7 10" id="KW-0333">Golgi apparatus</keyword>
<comment type="subunit">
    <text evidence="2 10">Oligomeric complex that consists of at least the alpha, beta, beta', gamma, delta, epsilon and zeta subunits.</text>
</comment>
<dbReference type="SUPFAM" id="SSF49447">
    <property type="entry name" value="Second domain of Mu2 adaptin subunit (ap50) of ap2 adaptor"/>
    <property type="match status" value="1"/>
</dbReference>
<evidence type="ECO:0000256" key="5">
    <source>
        <dbReference type="ARBA" id="ARBA00022892"/>
    </source>
</evidence>
<dbReference type="GO" id="GO:0006888">
    <property type="term" value="P:endoplasmic reticulum to Golgi vesicle-mediated transport"/>
    <property type="evidence" value="ECO:0007669"/>
    <property type="project" value="TreeGrafter"/>
</dbReference>
<keyword evidence="5 10" id="KW-0931">ER-Golgi transport</keyword>
<feature type="region of interest" description="Disordered" evidence="12">
    <location>
        <begin position="197"/>
        <end position="230"/>
    </location>
</feature>
<sequence length="526" mass="57954">MVVLAAAVTNKTGKILVSRQFMEMKRIRIEGLLAGFSKLVGKGKNQHTLIETDEVRYVYQPLEGLYVLIITNPQSNIMEDLDTLRLLSKLIPQYCEGTTEEDVSEHNFDLIFAFDEVVTNGFKEYVTLQQVKTYTTMDSHEERIQNIITHSKINEAKDQAREKAKAIEMKRRERKMAGVGMAPDVSGMGGMGSDSVEQHTMHTGPSRSPVPDFTRETSPEPEKDLRTGPSANAGGMVLGAPDGHADQFVKMLGIKDSAPIDNPFEVKKTAPVEEELKDGVMLLVDVSEGLSVEMGSDGSVKRMEVKGGVKVTCFSPDVSRVMLLTNGPLKKPFMTRMQPRLDKKKWTKGALGSKDPSKPFPTGSADALTLVTWKLSTTNEEMVPFIVNCWPASEGNSSVVSVEFEMKNPAIVCKHVTISIPCPSSKAPEIVSVDGKAEFLSRDKVLTWQIDEISAENESGTLEFSVPKMDSVSFFPVDVTFSSPTLYSKMQVKKVVQAADGKEVEHKLKSMLTTSKYTIVAEGLED</sequence>
<evidence type="ECO:0000256" key="3">
    <source>
        <dbReference type="ARBA" id="ARBA00022448"/>
    </source>
</evidence>
<dbReference type="PANTHER" id="PTHR10121:SF0">
    <property type="entry name" value="COATOMER SUBUNIT DELTA"/>
    <property type="match status" value="1"/>
</dbReference>
<dbReference type="Gene3D" id="3.30.450.60">
    <property type="match status" value="1"/>
</dbReference>
<dbReference type="GO" id="GO:0051645">
    <property type="term" value="P:Golgi localization"/>
    <property type="evidence" value="ECO:0007669"/>
    <property type="project" value="TreeGrafter"/>
</dbReference>
<dbReference type="GO" id="GO:0015031">
    <property type="term" value="P:protein transport"/>
    <property type="evidence" value="ECO:0007669"/>
    <property type="project" value="UniProtKB-KW"/>
</dbReference>
<dbReference type="InterPro" id="IPR028565">
    <property type="entry name" value="MHD"/>
</dbReference>
<proteinExistence type="inferred from homology"/>
<dbReference type="SUPFAM" id="SSF64356">
    <property type="entry name" value="SNARE-like"/>
    <property type="match status" value="1"/>
</dbReference>
<reference evidence="14" key="1">
    <citation type="submission" date="2021-01" db="EMBL/GenBank/DDBJ databases">
        <authorList>
            <person name="Corre E."/>
            <person name="Pelletier E."/>
            <person name="Niang G."/>
            <person name="Scheremetjew M."/>
            <person name="Finn R."/>
            <person name="Kale V."/>
            <person name="Holt S."/>
            <person name="Cochrane G."/>
            <person name="Meng A."/>
            <person name="Brown T."/>
            <person name="Cohen L."/>
        </authorList>
    </citation>
    <scope>NUCLEOTIDE SEQUENCE</scope>
    <source>
        <strain evidence="14">CCCM811</strain>
    </source>
</reference>
<dbReference type="InterPro" id="IPR011012">
    <property type="entry name" value="Longin-like_dom_sf"/>
</dbReference>
<dbReference type="Gene3D" id="2.60.40.1170">
    <property type="entry name" value="Mu homology domain, subdomain B"/>
    <property type="match status" value="2"/>
</dbReference>
<dbReference type="Pfam" id="PF00928">
    <property type="entry name" value="Adap_comp_sub"/>
    <property type="match status" value="1"/>
</dbReference>
<evidence type="ECO:0000256" key="7">
    <source>
        <dbReference type="ARBA" id="ARBA00023034"/>
    </source>
</evidence>
<keyword evidence="9 10" id="KW-0968">Cytoplasmic vesicle</keyword>
<name>A0A7S3YMR2_9EUKA</name>
<feature type="compositionally biased region" description="Basic and acidic residues" evidence="12">
    <location>
        <begin position="213"/>
        <end position="226"/>
    </location>
</feature>
<evidence type="ECO:0000259" key="13">
    <source>
        <dbReference type="PROSITE" id="PS51072"/>
    </source>
</evidence>
<keyword evidence="8 10" id="KW-0472">Membrane</keyword>
<comment type="similarity">
    <text evidence="1 10">Belongs to the adaptor complexes medium subunit family. Delta-COP subfamily.</text>
</comment>